<evidence type="ECO:0000313" key="1">
    <source>
        <dbReference type="EMBL" id="EYC03777.1"/>
    </source>
</evidence>
<protein>
    <submittedName>
        <fullName evidence="1">Uncharacterized protein</fullName>
    </submittedName>
</protein>
<dbReference type="AlphaFoldDB" id="A0A016TM84"/>
<gene>
    <name evidence="1" type="primary">Acey_s0091.g2419</name>
    <name evidence="1" type="ORF">Y032_0091g2419</name>
</gene>
<name>A0A016TM84_9BILA</name>
<organism evidence="1 2">
    <name type="scientific">Ancylostoma ceylanicum</name>
    <dbReference type="NCBI Taxonomy" id="53326"/>
    <lineage>
        <taxon>Eukaryota</taxon>
        <taxon>Metazoa</taxon>
        <taxon>Ecdysozoa</taxon>
        <taxon>Nematoda</taxon>
        <taxon>Chromadorea</taxon>
        <taxon>Rhabditida</taxon>
        <taxon>Rhabditina</taxon>
        <taxon>Rhabditomorpha</taxon>
        <taxon>Strongyloidea</taxon>
        <taxon>Ancylostomatidae</taxon>
        <taxon>Ancylostomatinae</taxon>
        <taxon>Ancylostoma</taxon>
    </lineage>
</organism>
<proteinExistence type="predicted"/>
<evidence type="ECO:0000313" key="2">
    <source>
        <dbReference type="Proteomes" id="UP000024635"/>
    </source>
</evidence>
<sequence>MVVTRQKLSISCRVSTLLNRHIFTIFLPSFHSVRPEAKLFGPRKINEIVLSPLCKANKGQATSPLASDPRASEVQSVVLSYYEMLEDESN</sequence>
<reference evidence="2" key="1">
    <citation type="journal article" date="2015" name="Nat. Genet.">
        <title>The genome and transcriptome of the zoonotic hookworm Ancylostoma ceylanicum identify infection-specific gene families.</title>
        <authorList>
            <person name="Schwarz E.M."/>
            <person name="Hu Y."/>
            <person name="Antoshechkin I."/>
            <person name="Miller M.M."/>
            <person name="Sternberg P.W."/>
            <person name="Aroian R.V."/>
        </authorList>
    </citation>
    <scope>NUCLEOTIDE SEQUENCE</scope>
    <source>
        <strain evidence="2">HY135</strain>
    </source>
</reference>
<accession>A0A016TM84</accession>
<comment type="caution">
    <text evidence="1">The sequence shown here is derived from an EMBL/GenBank/DDBJ whole genome shotgun (WGS) entry which is preliminary data.</text>
</comment>
<keyword evidence="2" id="KW-1185">Reference proteome</keyword>
<dbReference type="EMBL" id="JARK01001427">
    <property type="protein sequence ID" value="EYC03777.1"/>
    <property type="molecule type" value="Genomic_DNA"/>
</dbReference>
<dbReference type="Proteomes" id="UP000024635">
    <property type="component" value="Unassembled WGS sequence"/>
</dbReference>